<sequence length="132" mass="14614">MAKKLRDLGSFDELIAQRRDAVGADGRTVPIEGFGKTWQIAAPNLQSAEWNDRFQDLVDDVADNVISTTDYRAELADLMLGDQAGDFIAAAEKEGVDPLTLLNWALVKVSEDETANPTRPNSRSTRPRAKRR</sequence>
<dbReference type="Proteomes" id="UP000642876">
    <property type="component" value="Unassembled WGS sequence"/>
</dbReference>
<protein>
    <recommendedName>
        <fullName evidence="6">Tail assembly chaperone</fullName>
    </recommendedName>
</protein>
<evidence type="ECO:0008006" key="6">
    <source>
        <dbReference type="Google" id="ProtNLM"/>
    </source>
</evidence>
<keyword evidence="5" id="KW-1185">Reference proteome</keyword>
<evidence type="ECO:0000313" key="5">
    <source>
        <dbReference type="Proteomes" id="UP000642876"/>
    </source>
</evidence>
<dbReference type="EMBL" id="CP061032">
    <property type="protein sequence ID" value="QNP89437.1"/>
    <property type="molecule type" value="Genomic_DNA"/>
</dbReference>
<gene>
    <name evidence="2" type="ORF">H7348_02275</name>
    <name evidence="3" type="ORF">IAU68_06925</name>
</gene>
<dbReference type="AlphaFoldDB" id="A0A7H0JWM1"/>
<dbReference type="RefSeq" id="WP_171192581.1">
    <property type="nucleotide sequence ID" value="NZ_CP061032.1"/>
</dbReference>
<dbReference type="Proteomes" id="UP000516235">
    <property type="component" value="Chromosome"/>
</dbReference>
<dbReference type="KEGG" id="cluj:IAU68_06925"/>
<name>A0A7H0JWM1_9CORY</name>
<reference evidence="4 5" key="1">
    <citation type="submission" date="2020-08" db="EMBL/GenBank/DDBJ databases">
        <title>novel species in genus Corynebacterium.</title>
        <authorList>
            <person name="Zhang G."/>
        </authorList>
    </citation>
    <scope>NUCLEOTIDE SEQUENCE [LARGE SCALE GENOMIC DNA]</scope>
    <source>
        <strain evidence="4 5">zg-917</strain>
        <strain evidence="3">Zg-917</strain>
    </source>
</reference>
<evidence type="ECO:0000256" key="1">
    <source>
        <dbReference type="SAM" id="MobiDB-lite"/>
    </source>
</evidence>
<evidence type="ECO:0000313" key="2">
    <source>
        <dbReference type="EMBL" id="MBC3178149.1"/>
    </source>
</evidence>
<evidence type="ECO:0000313" key="3">
    <source>
        <dbReference type="EMBL" id="QNP89437.1"/>
    </source>
</evidence>
<proteinExistence type="predicted"/>
<evidence type="ECO:0000313" key="4">
    <source>
        <dbReference type="Proteomes" id="UP000516235"/>
    </source>
</evidence>
<dbReference type="EMBL" id="JACMYE010000001">
    <property type="protein sequence ID" value="MBC3178149.1"/>
    <property type="molecule type" value="Genomic_DNA"/>
</dbReference>
<feature type="region of interest" description="Disordered" evidence="1">
    <location>
        <begin position="111"/>
        <end position="132"/>
    </location>
</feature>
<organism evidence="3 4">
    <name type="scientific">Corynebacterium lujinxingii</name>
    <dbReference type="NCBI Taxonomy" id="2763010"/>
    <lineage>
        <taxon>Bacteria</taxon>
        <taxon>Bacillati</taxon>
        <taxon>Actinomycetota</taxon>
        <taxon>Actinomycetes</taxon>
        <taxon>Mycobacteriales</taxon>
        <taxon>Corynebacteriaceae</taxon>
        <taxon>Corynebacterium</taxon>
    </lineage>
</organism>
<accession>A0A7H0JWM1</accession>